<evidence type="ECO:0000313" key="2">
    <source>
        <dbReference type="EMBL" id="THU94468.1"/>
    </source>
</evidence>
<name>A0A4S8LZ06_DENBC</name>
<keyword evidence="1" id="KW-1133">Transmembrane helix</keyword>
<feature type="transmembrane region" description="Helical" evidence="1">
    <location>
        <begin position="55"/>
        <end position="72"/>
    </location>
</feature>
<gene>
    <name evidence="2" type="ORF">K435DRAFT_158015</name>
</gene>
<dbReference type="AlphaFoldDB" id="A0A4S8LZ06"/>
<accession>A0A4S8LZ06</accession>
<dbReference type="Proteomes" id="UP000297245">
    <property type="component" value="Unassembled WGS sequence"/>
</dbReference>
<keyword evidence="1" id="KW-0472">Membrane</keyword>
<keyword evidence="1" id="KW-0812">Transmembrane</keyword>
<feature type="transmembrane region" description="Helical" evidence="1">
    <location>
        <begin position="92"/>
        <end position="112"/>
    </location>
</feature>
<protein>
    <submittedName>
        <fullName evidence="2">Uncharacterized protein</fullName>
    </submittedName>
</protein>
<sequence length="122" mass="14605">MWYGSGSRACYLRRKDSFFISISCYWSMLCLEIFLKCTHYVCRKLRVLFTRKRHVFLISISLCWSMLCVYPKSSCYVCRKEVKVYETSKLILAKSCLALSSRLLHLLWTFLAKSYSLDERWH</sequence>
<evidence type="ECO:0000256" key="1">
    <source>
        <dbReference type="SAM" id="Phobius"/>
    </source>
</evidence>
<dbReference type="EMBL" id="ML179223">
    <property type="protein sequence ID" value="THU94468.1"/>
    <property type="molecule type" value="Genomic_DNA"/>
</dbReference>
<proteinExistence type="predicted"/>
<organism evidence="2 3">
    <name type="scientific">Dendrothele bispora (strain CBS 962.96)</name>
    <dbReference type="NCBI Taxonomy" id="1314807"/>
    <lineage>
        <taxon>Eukaryota</taxon>
        <taxon>Fungi</taxon>
        <taxon>Dikarya</taxon>
        <taxon>Basidiomycota</taxon>
        <taxon>Agaricomycotina</taxon>
        <taxon>Agaricomycetes</taxon>
        <taxon>Agaricomycetidae</taxon>
        <taxon>Agaricales</taxon>
        <taxon>Agaricales incertae sedis</taxon>
        <taxon>Dendrothele</taxon>
    </lineage>
</organism>
<keyword evidence="3" id="KW-1185">Reference proteome</keyword>
<feature type="transmembrane region" description="Helical" evidence="1">
    <location>
        <begin position="17"/>
        <end position="35"/>
    </location>
</feature>
<reference evidence="2 3" key="1">
    <citation type="journal article" date="2019" name="Nat. Ecol. Evol.">
        <title>Megaphylogeny resolves global patterns of mushroom evolution.</title>
        <authorList>
            <person name="Varga T."/>
            <person name="Krizsan K."/>
            <person name="Foldi C."/>
            <person name="Dima B."/>
            <person name="Sanchez-Garcia M."/>
            <person name="Sanchez-Ramirez S."/>
            <person name="Szollosi G.J."/>
            <person name="Szarkandi J.G."/>
            <person name="Papp V."/>
            <person name="Albert L."/>
            <person name="Andreopoulos W."/>
            <person name="Angelini C."/>
            <person name="Antonin V."/>
            <person name="Barry K.W."/>
            <person name="Bougher N.L."/>
            <person name="Buchanan P."/>
            <person name="Buyck B."/>
            <person name="Bense V."/>
            <person name="Catcheside P."/>
            <person name="Chovatia M."/>
            <person name="Cooper J."/>
            <person name="Damon W."/>
            <person name="Desjardin D."/>
            <person name="Finy P."/>
            <person name="Geml J."/>
            <person name="Haridas S."/>
            <person name="Hughes K."/>
            <person name="Justo A."/>
            <person name="Karasinski D."/>
            <person name="Kautmanova I."/>
            <person name="Kiss B."/>
            <person name="Kocsube S."/>
            <person name="Kotiranta H."/>
            <person name="LaButti K.M."/>
            <person name="Lechner B.E."/>
            <person name="Liimatainen K."/>
            <person name="Lipzen A."/>
            <person name="Lukacs Z."/>
            <person name="Mihaltcheva S."/>
            <person name="Morgado L.N."/>
            <person name="Niskanen T."/>
            <person name="Noordeloos M.E."/>
            <person name="Ohm R.A."/>
            <person name="Ortiz-Santana B."/>
            <person name="Ovrebo C."/>
            <person name="Racz N."/>
            <person name="Riley R."/>
            <person name="Savchenko A."/>
            <person name="Shiryaev A."/>
            <person name="Soop K."/>
            <person name="Spirin V."/>
            <person name="Szebenyi C."/>
            <person name="Tomsovsky M."/>
            <person name="Tulloss R.E."/>
            <person name="Uehling J."/>
            <person name="Grigoriev I.V."/>
            <person name="Vagvolgyi C."/>
            <person name="Papp T."/>
            <person name="Martin F.M."/>
            <person name="Miettinen O."/>
            <person name="Hibbett D.S."/>
            <person name="Nagy L.G."/>
        </authorList>
    </citation>
    <scope>NUCLEOTIDE SEQUENCE [LARGE SCALE GENOMIC DNA]</scope>
    <source>
        <strain evidence="2 3">CBS 962.96</strain>
    </source>
</reference>
<evidence type="ECO:0000313" key="3">
    <source>
        <dbReference type="Proteomes" id="UP000297245"/>
    </source>
</evidence>